<dbReference type="HOGENOM" id="CLU_128147_0_0_9"/>
<dbReference type="InterPro" id="IPR008310">
    <property type="entry name" value="UPF0735_ACT_dom-cont"/>
</dbReference>
<dbReference type="KEGG" id="shu:SHYC_06355"/>
<dbReference type="GeneID" id="41073061"/>
<proteinExistence type="predicted"/>
<reference evidence="1 2" key="1">
    <citation type="journal article" date="2016" name="Front. Microbiol.">
        <title>Comprehensive Phylogenetic Analysis of Bovine Non-aureus Staphylococci Species Based on Whole-Genome Sequencing.</title>
        <authorList>
            <person name="Naushad S."/>
            <person name="Barkema H.W."/>
            <person name="Luby C."/>
            <person name="Condas L.A."/>
            <person name="Nobrega D.B."/>
            <person name="Carson D.A."/>
            <person name="De Buck J."/>
        </authorList>
    </citation>
    <scope>NUCLEOTIDE SEQUENCE [LARGE SCALE GENOMIC DNA]</scope>
    <source>
        <strain evidence="1 2">SNUC 5959</strain>
    </source>
</reference>
<dbReference type="EMBL" id="QXVO01000022">
    <property type="protein sequence ID" value="RIO45320.1"/>
    <property type="molecule type" value="Genomic_DNA"/>
</dbReference>
<sequence>MKDQYFLIREDVLPYVVSKVLRVKESLNDNPSLTVQEAVKLHDCSRSAFYKYRDTIFPLDEVNNASKEFTIILFVTDKVGTLATILEKISQLNLSVLTIHQSVPIDNKASITLSLNASKTDLNVYDIINTLRQLDNVHNVDIIGMNM</sequence>
<dbReference type="SUPFAM" id="SSF55021">
    <property type="entry name" value="ACT-like"/>
    <property type="match status" value="1"/>
</dbReference>
<dbReference type="PROSITE" id="PS51671">
    <property type="entry name" value="ACT"/>
    <property type="match status" value="1"/>
</dbReference>
<accession>A0A0A8HPY6</accession>
<protein>
    <submittedName>
        <fullName evidence="1">ACT domain-containing protein</fullName>
    </submittedName>
</protein>
<gene>
    <name evidence="1" type="ORF">BUZ57_07790</name>
</gene>
<dbReference type="Proteomes" id="UP000285625">
    <property type="component" value="Unassembled WGS sequence"/>
</dbReference>
<evidence type="ECO:0000313" key="1">
    <source>
        <dbReference type="EMBL" id="RIO45320.1"/>
    </source>
</evidence>
<comment type="caution">
    <text evidence="1">The sequence shown here is derived from an EMBL/GenBank/DDBJ whole genome shotgun (WGS) entry which is preliminary data.</text>
</comment>
<dbReference type="InterPro" id="IPR045865">
    <property type="entry name" value="ACT-like_dom_sf"/>
</dbReference>
<dbReference type="PIRSF" id="PIRSF025624">
    <property type="entry name" value="ACT_PheB"/>
    <property type="match status" value="1"/>
</dbReference>
<dbReference type="RefSeq" id="WP_039645387.1">
    <property type="nucleotide sequence ID" value="NZ_CP008747.1"/>
</dbReference>
<organism evidence="1 2">
    <name type="scientific">Staphylococcus hyicus</name>
    <dbReference type="NCBI Taxonomy" id="1284"/>
    <lineage>
        <taxon>Bacteria</taxon>
        <taxon>Bacillati</taxon>
        <taxon>Bacillota</taxon>
        <taxon>Bacilli</taxon>
        <taxon>Bacillales</taxon>
        <taxon>Staphylococcaceae</taxon>
        <taxon>Staphylococcus</taxon>
    </lineage>
</organism>
<name>A0A0A8HPY6_STAHY</name>
<evidence type="ECO:0000313" key="2">
    <source>
        <dbReference type="Proteomes" id="UP000285625"/>
    </source>
</evidence>
<dbReference type="AlphaFoldDB" id="A0A0A8HPY6"/>
<dbReference type="STRING" id="1284.SHYC_06355"/>
<dbReference type="NCBIfam" id="NF003361">
    <property type="entry name" value="PRK04435.1"/>
    <property type="match status" value="1"/>
</dbReference>
<dbReference type="InterPro" id="IPR002912">
    <property type="entry name" value="ACT_dom"/>
</dbReference>